<proteinExistence type="predicted"/>
<protein>
    <recommendedName>
        <fullName evidence="4">Lipid-binding SYLF domain-containing protein</fullName>
    </recommendedName>
</protein>
<evidence type="ECO:0000313" key="3">
    <source>
        <dbReference type="Proteomes" id="UP000198851"/>
    </source>
</evidence>
<feature type="signal peptide" evidence="1">
    <location>
        <begin position="1"/>
        <end position="25"/>
    </location>
</feature>
<evidence type="ECO:0000256" key="1">
    <source>
        <dbReference type="SAM" id="SignalP"/>
    </source>
</evidence>
<keyword evidence="3" id="KW-1185">Reference proteome</keyword>
<dbReference type="AlphaFoldDB" id="A0A1I4B2N3"/>
<dbReference type="RefSeq" id="WP_139216126.1">
    <property type="nucleotide sequence ID" value="NZ_FOSZ01000001.1"/>
</dbReference>
<evidence type="ECO:0000313" key="2">
    <source>
        <dbReference type="EMBL" id="SFK62964.1"/>
    </source>
</evidence>
<dbReference type="EMBL" id="FOSZ01000001">
    <property type="protein sequence ID" value="SFK62964.1"/>
    <property type="molecule type" value="Genomic_DNA"/>
</dbReference>
<evidence type="ECO:0008006" key="4">
    <source>
        <dbReference type="Google" id="ProtNLM"/>
    </source>
</evidence>
<feature type="chain" id="PRO_5011470186" description="Lipid-binding SYLF domain-containing protein" evidence="1">
    <location>
        <begin position="26"/>
        <end position="236"/>
    </location>
</feature>
<dbReference type="OrthoDB" id="117166at2"/>
<sequence length="236" mass="24989">MTRFGMRAGLLAMAVAIGPMQGAQAENVWQKIKKGAEQTGEAIGEGAEAVGGAINKGAEAVGNSIESTGELLSNEETPEQTRARLDAMSDQILARLLRDNADANALYQSSAGFAAFDTRKVTIFPVAAGYGRGVAVAPDGGRTYMNMGSGGLGAAFGIGGFETQFVIIFETRADFDSFVINGFDATAGMGSMSDEGRDEENVRFVDGRSFFVLDKKGWRVNASAEGTKYWRSPELN</sequence>
<accession>A0A1I4B2N3</accession>
<dbReference type="Proteomes" id="UP000198851">
    <property type="component" value="Unassembled WGS sequence"/>
</dbReference>
<gene>
    <name evidence="2" type="ORF">SAMN04488036_101760</name>
</gene>
<organism evidence="2 3">
    <name type="scientific">Shimia haliotis</name>
    <dbReference type="NCBI Taxonomy" id="1280847"/>
    <lineage>
        <taxon>Bacteria</taxon>
        <taxon>Pseudomonadati</taxon>
        <taxon>Pseudomonadota</taxon>
        <taxon>Alphaproteobacteria</taxon>
        <taxon>Rhodobacterales</taxon>
        <taxon>Roseobacteraceae</taxon>
    </lineage>
</organism>
<keyword evidence="1" id="KW-0732">Signal</keyword>
<reference evidence="3" key="1">
    <citation type="submission" date="2016-10" db="EMBL/GenBank/DDBJ databases">
        <authorList>
            <person name="Varghese N."/>
            <person name="Submissions S."/>
        </authorList>
    </citation>
    <scope>NUCLEOTIDE SEQUENCE [LARGE SCALE GENOMIC DNA]</scope>
    <source>
        <strain evidence="3">DSM 28453</strain>
    </source>
</reference>
<dbReference type="STRING" id="1280847.SAMN04488036_101760"/>
<name>A0A1I4B2N3_9RHOB</name>